<dbReference type="HOGENOM" id="CLU_032903_0_2_3"/>
<dbReference type="InterPro" id="IPR001959">
    <property type="entry name" value="Transposase"/>
</dbReference>
<dbReference type="GO" id="GO:0032259">
    <property type="term" value="P:methylation"/>
    <property type="evidence" value="ECO:0007669"/>
    <property type="project" value="UniProtKB-KW"/>
</dbReference>
<dbReference type="eggNOG" id="COG0675">
    <property type="taxonomic scope" value="Bacteria"/>
</dbReference>
<dbReference type="STRING" id="65393.PCC7424_2141"/>
<keyword evidence="12" id="KW-1185">Reference proteome</keyword>
<evidence type="ECO:0000259" key="9">
    <source>
        <dbReference type="Pfam" id="PF07282"/>
    </source>
</evidence>
<keyword evidence="4" id="KW-0479">Metal-binding</keyword>
<evidence type="ECO:0000259" key="8">
    <source>
        <dbReference type="Pfam" id="PF01385"/>
    </source>
</evidence>
<dbReference type="Pfam" id="PF01385">
    <property type="entry name" value="OrfB_IS605"/>
    <property type="match status" value="1"/>
</dbReference>
<evidence type="ECO:0000313" key="11">
    <source>
        <dbReference type="EMBL" id="ACK70568.1"/>
    </source>
</evidence>
<keyword evidence="3" id="KW-0815">Transposition</keyword>
<protein>
    <submittedName>
        <fullName evidence="11">Transposase, IS605 OrfB family</fullName>
        <ecNumber evidence="11">2.1.1.37</ecNumber>
    </submittedName>
</protein>
<keyword evidence="11" id="KW-0808">Transferase</keyword>
<dbReference type="GO" id="GO:0032196">
    <property type="term" value="P:transposition"/>
    <property type="evidence" value="ECO:0007669"/>
    <property type="project" value="UniProtKB-KW"/>
</dbReference>
<keyword evidence="5" id="KW-0862">Zinc</keyword>
<dbReference type="PANTHER" id="PTHR30405:SF25">
    <property type="entry name" value="RNA-GUIDED DNA ENDONUCLEASE INSQ-RELATED"/>
    <property type="match status" value="1"/>
</dbReference>
<dbReference type="OrthoDB" id="443538at2"/>
<dbReference type="GO" id="GO:0003886">
    <property type="term" value="F:DNA (cytosine-5-)-methyltransferase activity"/>
    <property type="evidence" value="ECO:0007669"/>
    <property type="project" value="UniProtKB-EC"/>
</dbReference>
<proteinExistence type="inferred from homology"/>
<evidence type="ECO:0000256" key="6">
    <source>
        <dbReference type="ARBA" id="ARBA00023125"/>
    </source>
</evidence>
<feature type="domain" description="Transposase putative helix-turn-helix" evidence="10">
    <location>
        <begin position="1"/>
        <end position="44"/>
    </location>
</feature>
<evidence type="ECO:0000256" key="5">
    <source>
        <dbReference type="ARBA" id="ARBA00022833"/>
    </source>
</evidence>
<evidence type="ECO:0000256" key="2">
    <source>
        <dbReference type="ARBA" id="ARBA00011044"/>
    </source>
</evidence>
<evidence type="ECO:0000313" key="12">
    <source>
        <dbReference type="Proteomes" id="UP000002384"/>
    </source>
</evidence>
<dbReference type="Pfam" id="PF07282">
    <property type="entry name" value="Cas12f1-like_TNB"/>
    <property type="match status" value="1"/>
</dbReference>
<dbReference type="GO" id="GO:0046872">
    <property type="term" value="F:metal ion binding"/>
    <property type="evidence" value="ECO:0007669"/>
    <property type="project" value="UniProtKB-KW"/>
</dbReference>
<name>B7KG97_GLOC7</name>
<dbReference type="InterPro" id="IPR051399">
    <property type="entry name" value="RNA-guided_DNA_endo/Transpos"/>
</dbReference>
<dbReference type="InterPro" id="IPR010095">
    <property type="entry name" value="Cas12f1-like_TNB"/>
</dbReference>
<evidence type="ECO:0000256" key="3">
    <source>
        <dbReference type="ARBA" id="ARBA00022578"/>
    </source>
</evidence>
<dbReference type="GO" id="GO:0006310">
    <property type="term" value="P:DNA recombination"/>
    <property type="evidence" value="ECO:0007669"/>
    <property type="project" value="UniProtKB-KW"/>
</dbReference>
<evidence type="ECO:0000256" key="7">
    <source>
        <dbReference type="ARBA" id="ARBA00023172"/>
    </source>
</evidence>
<keyword evidence="6" id="KW-0238">DNA-binding</keyword>
<gene>
    <name evidence="11" type="ordered locus">PCC7424_2141</name>
</gene>
<sequence>MLIGFKTEVKCNNKQKTLFFKHAGTARHAWNWGLGLTKQILDHNKDNLENKIKFPTAIDLHKWLVALVKPDNPWYYEVSKCAPQYALRDLRTAWDRSFKKIAKPPRFKKKGNGDSFTLDGSIEVIDHYKVKIPRIGIIRTYERLPFGVKPKSVTISLQADKWFISWKIEVETTQTPKSVDVVGIDLGVLKLATLSTGKVFEGEKSYKKYEKKLSRLQWLNRHKVIGSNNWRKAQVKITRLHRHIANIRKDTLHKLTTYLAKNHSKIVVEDLNVSGMLANRKLAKAVADMGFYEFRRQLEYKCKLYGSELIIADRWFPSSKLCSSCGVVKETLSLSDRVFNCECGVSLDRDLNASINLAHLAAS</sequence>
<dbReference type="NCBIfam" id="NF040570">
    <property type="entry name" value="guided_TnpB"/>
    <property type="match status" value="1"/>
</dbReference>
<evidence type="ECO:0000259" key="10">
    <source>
        <dbReference type="Pfam" id="PF12323"/>
    </source>
</evidence>
<feature type="domain" description="Probable transposase IS891/IS1136/IS1341" evidence="8">
    <location>
        <begin position="167"/>
        <end position="279"/>
    </location>
</feature>
<keyword evidence="11" id="KW-0489">Methyltransferase</keyword>
<evidence type="ECO:0000256" key="1">
    <source>
        <dbReference type="ARBA" id="ARBA00008761"/>
    </source>
</evidence>
<dbReference type="KEGG" id="cyc:PCC7424_2141"/>
<reference evidence="12" key="1">
    <citation type="journal article" date="2011" name="MBio">
        <title>Novel metabolic attributes of the genus Cyanothece, comprising a group of unicellular nitrogen-fixing Cyanobacteria.</title>
        <authorList>
            <person name="Bandyopadhyay A."/>
            <person name="Elvitigala T."/>
            <person name="Welsh E."/>
            <person name="Stockel J."/>
            <person name="Liberton M."/>
            <person name="Min H."/>
            <person name="Sherman L.A."/>
            <person name="Pakrasi H.B."/>
        </authorList>
    </citation>
    <scope>NUCLEOTIDE SEQUENCE [LARGE SCALE GENOMIC DNA]</scope>
    <source>
        <strain evidence="12">PCC 7424</strain>
    </source>
</reference>
<dbReference type="Pfam" id="PF12323">
    <property type="entry name" value="HTH_OrfB_IS605"/>
    <property type="match status" value="1"/>
</dbReference>
<accession>B7KG97</accession>
<comment type="similarity">
    <text evidence="2">In the N-terminal section; belongs to the transposase 2 family.</text>
</comment>
<dbReference type="Proteomes" id="UP000002384">
    <property type="component" value="Chromosome"/>
</dbReference>
<feature type="domain" description="Cas12f1-like TNB" evidence="9">
    <location>
        <begin position="291"/>
        <end position="357"/>
    </location>
</feature>
<dbReference type="NCBIfam" id="TIGR01766">
    <property type="entry name" value="IS200/IS605 family accessory protein TnpB-like domain"/>
    <property type="match status" value="1"/>
</dbReference>
<dbReference type="EMBL" id="CP001291">
    <property type="protein sequence ID" value="ACK70568.1"/>
    <property type="molecule type" value="Genomic_DNA"/>
</dbReference>
<dbReference type="RefSeq" id="WP_015954174.1">
    <property type="nucleotide sequence ID" value="NC_011729.1"/>
</dbReference>
<comment type="similarity">
    <text evidence="1">In the C-terminal section; belongs to the transposase 35 family.</text>
</comment>
<keyword evidence="7" id="KW-0233">DNA recombination</keyword>
<dbReference type="EC" id="2.1.1.37" evidence="11"/>
<evidence type="ECO:0000256" key="4">
    <source>
        <dbReference type="ARBA" id="ARBA00022723"/>
    </source>
</evidence>
<dbReference type="InterPro" id="IPR021027">
    <property type="entry name" value="Transposase_put_HTH"/>
</dbReference>
<organism evidence="11 12">
    <name type="scientific">Gloeothece citriformis (strain PCC 7424)</name>
    <name type="common">Cyanothece sp. (strain PCC 7424)</name>
    <dbReference type="NCBI Taxonomy" id="65393"/>
    <lineage>
        <taxon>Bacteria</taxon>
        <taxon>Bacillati</taxon>
        <taxon>Cyanobacteriota</taxon>
        <taxon>Cyanophyceae</taxon>
        <taxon>Oscillatoriophycideae</taxon>
        <taxon>Chroococcales</taxon>
        <taxon>Aphanothecaceae</taxon>
        <taxon>Gloeothece</taxon>
        <taxon>Gloeothece citriformis</taxon>
    </lineage>
</organism>
<dbReference type="GO" id="GO:0003677">
    <property type="term" value="F:DNA binding"/>
    <property type="evidence" value="ECO:0007669"/>
    <property type="project" value="UniProtKB-KW"/>
</dbReference>
<dbReference type="PANTHER" id="PTHR30405">
    <property type="entry name" value="TRANSPOSASE"/>
    <property type="match status" value="1"/>
</dbReference>
<dbReference type="AlphaFoldDB" id="B7KG97"/>